<dbReference type="Proteomes" id="UP000185309">
    <property type="component" value="Segment"/>
</dbReference>
<gene>
    <name evidence="1" type="ORF">Syn7803US30_107</name>
</gene>
<dbReference type="EMBL" id="KJ019093">
    <property type="protein sequence ID" value="AIX29503.1"/>
    <property type="molecule type" value="Genomic_DNA"/>
</dbReference>
<evidence type="ECO:0000313" key="2">
    <source>
        <dbReference type="Proteomes" id="UP000185309"/>
    </source>
</evidence>
<reference evidence="1 2" key="1">
    <citation type="submission" date="2013-12" db="EMBL/GenBank/DDBJ databases">
        <title>Ecological redundancy of diverse viral populations within a natural community.</title>
        <authorList>
            <person name="Gregory A.C."/>
            <person name="LaButti K."/>
            <person name="Copeland A."/>
            <person name="Woyke T."/>
            <person name="Sullivan M.B."/>
        </authorList>
    </citation>
    <scope>NUCLEOTIDE SEQUENCE [LARGE SCALE GENOMIC DNA]</scope>
    <source>
        <strain evidence="1">Syn7803US30</strain>
    </source>
</reference>
<sequence>MINIFRNSKRINNPNVPDSYPVPFRHAVDVLINQHPQSTITREHLCSLLNRENDEEINYAIKLGIWDCKHAGVIEQVSTDYYRITDRKRKQ</sequence>
<name>A0A0E3HHF2_9CAUD</name>
<accession>A0A0E3HHF2</accession>
<organism evidence="1 2">
    <name type="scientific">Synechococcus phage ACG-2014f</name>
    <dbReference type="NCBI Taxonomy" id="1493511"/>
    <lineage>
        <taxon>Viruses</taxon>
        <taxon>Duplodnaviria</taxon>
        <taxon>Heunggongvirae</taxon>
        <taxon>Uroviricota</taxon>
        <taxon>Caudoviricetes</taxon>
        <taxon>Pantevenvirales</taxon>
        <taxon>Kyanoviridae</taxon>
        <taxon>Atlauavirus</taxon>
        <taxon>Atlauavirus tusconc8</taxon>
    </lineage>
</organism>
<protein>
    <submittedName>
        <fullName evidence="1">Uncharacterized protein</fullName>
    </submittedName>
</protein>
<proteinExistence type="predicted"/>
<evidence type="ECO:0000313" key="1">
    <source>
        <dbReference type="EMBL" id="AIX29503.1"/>
    </source>
</evidence>